<accession>A0AAW9S358</accession>
<dbReference type="Proteomes" id="UP001403385">
    <property type="component" value="Unassembled WGS sequence"/>
</dbReference>
<evidence type="ECO:0000313" key="1">
    <source>
        <dbReference type="EMBL" id="MEN7551607.1"/>
    </source>
</evidence>
<organism evidence="1 2">
    <name type="scientific">Rapidithrix thailandica</name>
    <dbReference type="NCBI Taxonomy" id="413964"/>
    <lineage>
        <taxon>Bacteria</taxon>
        <taxon>Pseudomonadati</taxon>
        <taxon>Bacteroidota</taxon>
        <taxon>Cytophagia</taxon>
        <taxon>Cytophagales</taxon>
        <taxon>Flammeovirgaceae</taxon>
        <taxon>Rapidithrix</taxon>
    </lineage>
</organism>
<dbReference type="EMBL" id="JBDKWZ010000024">
    <property type="protein sequence ID" value="MEN7551607.1"/>
    <property type="molecule type" value="Genomic_DNA"/>
</dbReference>
<sequence>MGAWGTKVFEDDLSFDWYDEFCESDQSIEKLENAFEDVIETEDYLDHEFGIAALVSAELLAAALGAPSEDFPKEDYHQGEDGDDPLPLLNLGRIREDIDAELVEKARKAVKKVGHFSHSEIRELWEESDSYEEWLRTLSELIERLKM</sequence>
<keyword evidence="2" id="KW-1185">Reference proteome</keyword>
<comment type="caution">
    <text evidence="1">The sequence shown here is derived from an EMBL/GenBank/DDBJ whole genome shotgun (WGS) entry which is preliminary data.</text>
</comment>
<dbReference type="AlphaFoldDB" id="A0AAW9S358"/>
<dbReference type="Pfam" id="PF14078">
    <property type="entry name" value="DUF4259"/>
    <property type="match status" value="1"/>
</dbReference>
<gene>
    <name evidence="1" type="ORF">AAG747_27075</name>
</gene>
<proteinExistence type="predicted"/>
<name>A0AAW9S358_9BACT</name>
<dbReference type="InterPro" id="IPR025355">
    <property type="entry name" value="DUF4259"/>
</dbReference>
<protein>
    <submittedName>
        <fullName evidence="1">DUF4259 domain-containing protein</fullName>
    </submittedName>
</protein>
<evidence type="ECO:0000313" key="2">
    <source>
        <dbReference type="Proteomes" id="UP001403385"/>
    </source>
</evidence>
<reference evidence="1 2" key="1">
    <citation type="submission" date="2024-04" db="EMBL/GenBank/DDBJ databases">
        <title>Novel genus in family Flammeovirgaceae.</title>
        <authorList>
            <person name="Nguyen T.H."/>
            <person name="Vuong T.Q."/>
            <person name="Le H."/>
            <person name="Kim S.-G."/>
        </authorList>
    </citation>
    <scope>NUCLEOTIDE SEQUENCE [LARGE SCALE GENOMIC DNA]</scope>
    <source>
        <strain evidence="1 2">JCM 23209</strain>
    </source>
</reference>
<dbReference type="RefSeq" id="WP_346824387.1">
    <property type="nucleotide sequence ID" value="NZ_JBDKWZ010000024.1"/>
</dbReference>